<keyword evidence="3" id="KW-1185">Reference proteome</keyword>
<protein>
    <submittedName>
        <fullName evidence="2">VOC family protein</fullName>
    </submittedName>
</protein>
<sequence length="123" mass="13577">MAIRRVVPNVPSKPESAERNRDFYGLLGFEEVMNLGWIMTLASPSAPAAQISFMAGDMTAPVPPDLSIEVDDVDAAYAVMREAGAEIVHPLRDEEWGVRRFFVRDPDGRVVNVLSHRADPPDS</sequence>
<evidence type="ECO:0000313" key="3">
    <source>
        <dbReference type="Proteomes" id="UP000828924"/>
    </source>
</evidence>
<dbReference type="InterPro" id="IPR004360">
    <property type="entry name" value="Glyas_Fos-R_dOase_dom"/>
</dbReference>
<evidence type="ECO:0000259" key="1">
    <source>
        <dbReference type="PROSITE" id="PS51819"/>
    </source>
</evidence>
<dbReference type="InterPro" id="IPR037523">
    <property type="entry name" value="VOC_core"/>
</dbReference>
<gene>
    <name evidence="2" type="ORF">J4032_23345</name>
</gene>
<dbReference type="RefSeq" id="WP_242332995.1">
    <property type="nucleotide sequence ID" value="NZ_CP071872.1"/>
</dbReference>
<dbReference type="Gene3D" id="3.10.180.10">
    <property type="entry name" value="2,3-Dihydroxybiphenyl 1,2-Dioxygenase, domain 1"/>
    <property type="match status" value="1"/>
</dbReference>
<dbReference type="EMBL" id="CP071872">
    <property type="protein sequence ID" value="UNM14011.1"/>
    <property type="molecule type" value="Genomic_DNA"/>
</dbReference>
<name>A0ABY3WN18_9ACTN</name>
<feature type="domain" description="VOC" evidence="1">
    <location>
        <begin position="2"/>
        <end position="116"/>
    </location>
</feature>
<dbReference type="Proteomes" id="UP000828924">
    <property type="component" value="Chromosome"/>
</dbReference>
<proteinExistence type="predicted"/>
<dbReference type="InterPro" id="IPR029068">
    <property type="entry name" value="Glyas_Bleomycin-R_OHBP_Dase"/>
</dbReference>
<organism evidence="2 3">
    <name type="scientific">Streptomyces formicae</name>
    <dbReference type="NCBI Taxonomy" id="1616117"/>
    <lineage>
        <taxon>Bacteria</taxon>
        <taxon>Bacillati</taxon>
        <taxon>Actinomycetota</taxon>
        <taxon>Actinomycetes</taxon>
        <taxon>Kitasatosporales</taxon>
        <taxon>Streptomycetaceae</taxon>
        <taxon>Streptomyces</taxon>
    </lineage>
</organism>
<reference evidence="2 3" key="1">
    <citation type="submission" date="2021-03" db="EMBL/GenBank/DDBJ databases">
        <title>Complete genome of Streptomyces formicae strain 1H-GS9 (DSM 100524).</title>
        <authorList>
            <person name="Atanasov K.E."/>
            <person name="Altabella T."/>
            <person name="Ferrer A."/>
        </authorList>
    </citation>
    <scope>NUCLEOTIDE SEQUENCE [LARGE SCALE GENOMIC DNA]</scope>
    <source>
        <strain evidence="2 3">1H-GS9</strain>
    </source>
</reference>
<evidence type="ECO:0000313" key="2">
    <source>
        <dbReference type="EMBL" id="UNM14011.1"/>
    </source>
</evidence>
<accession>A0ABY3WN18</accession>
<dbReference type="Pfam" id="PF00903">
    <property type="entry name" value="Glyoxalase"/>
    <property type="match status" value="1"/>
</dbReference>
<dbReference type="SUPFAM" id="SSF54593">
    <property type="entry name" value="Glyoxalase/Bleomycin resistance protein/Dihydroxybiphenyl dioxygenase"/>
    <property type="match status" value="1"/>
</dbReference>
<dbReference type="PROSITE" id="PS51819">
    <property type="entry name" value="VOC"/>
    <property type="match status" value="1"/>
</dbReference>